<reference evidence="1 2" key="1">
    <citation type="submission" date="2017-09" db="EMBL/GenBank/DDBJ databases">
        <title>Evaluation of Pacific Biosciences Sequencing Technology to Finishing C. thermocellum Genome Sequences.</title>
        <authorList>
            <person name="Brown S."/>
        </authorList>
    </citation>
    <scope>NUCLEOTIDE SEQUENCE [LARGE SCALE GENOMIC DNA]</scope>
    <source>
        <strain evidence="1 2">AD2</strain>
    </source>
</reference>
<dbReference type="GeneID" id="35804539"/>
<accession>A0AB36TCI1</accession>
<dbReference type="RefSeq" id="WP_003515312.1">
    <property type="nucleotide sequence ID" value="NZ_CP013828.1"/>
</dbReference>
<organism evidence="1 2">
    <name type="scientific">Acetivibrio thermocellus AD2</name>
    <dbReference type="NCBI Taxonomy" id="1138384"/>
    <lineage>
        <taxon>Bacteria</taxon>
        <taxon>Bacillati</taxon>
        <taxon>Bacillota</taxon>
        <taxon>Clostridia</taxon>
        <taxon>Eubacteriales</taxon>
        <taxon>Oscillospiraceae</taxon>
        <taxon>Acetivibrio</taxon>
    </lineage>
</organism>
<dbReference type="InterPro" id="IPR018743">
    <property type="entry name" value="DUF2292"/>
</dbReference>
<evidence type="ECO:0008006" key="3">
    <source>
        <dbReference type="Google" id="ProtNLM"/>
    </source>
</evidence>
<name>A0AB36TCI1_ACETH</name>
<gene>
    <name evidence="1" type="ORF">M972_11386</name>
</gene>
<dbReference type="Proteomes" id="UP000223596">
    <property type="component" value="Unassembled WGS sequence"/>
</dbReference>
<sequence>MPEVNRSQKRAISEEDAKMLIKIINDIKFGTVTIIIQDGRVVQIEKNEKIRLV</sequence>
<dbReference type="Pfam" id="PF10055">
    <property type="entry name" value="DUF2292"/>
    <property type="match status" value="1"/>
</dbReference>
<proteinExistence type="predicted"/>
<protein>
    <recommendedName>
        <fullName evidence="3">DUF2292 domain-containing protein</fullName>
    </recommendedName>
</protein>
<evidence type="ECO:0000313" key="2">
    <source>
        <dbReference type="Proteomes" id="UP000223596"/>
    </source>
</evidence>
<dbReference type="AlphaFoldDB" id="A0AB36TCI1"/>
<comment type="caution">
    <text evidence="1">The sequence shown here is derived from an EMBL/GenBank/DDBJ whole genome shotgun (WGS) entry which is preliminary data.</text>
</comment>
<dbReference type="EMBL" id="PDBW01000001">
    <property type="protein sequence ID" value="PFH01647.1"/>
    <property type="molecule type" value="Genomic_DNA"/>
</dbReference>
<evidence type="ECO:0000313" key="1">
    <source>
        <dbReference type="EMBL" id="PFH01647.1"/>
    </source>
</evidence>